<evidence type="ECO:0000256" key="4">
    <source>
        <dbReference type="ARBA" id="ARBA00022900"/>
    </source>
</evidence>
<evidence type="ECO:0000313" key="10">
    <source>
        <dbReference type="Proteomes" id="UP000007267"/>
    </source>
</evidence>
<dbReference type="GO" id="GO:0004867">
    <property type="term" value="F:serine-type endopeptidase inhibitor activity"/>
    <property type="evidence" value="ECO:0007669"/>
    <property type="project" value="UniProtKB-KW"/>
</dbReference>
<dbReference type="Proteomes" id="UP000007267">
    <property type="component" value="Unassembled WGS sequence"/>
</dbReference>
<keyword evidence="4" id="KW-0722">Serine protease inhibitor</keyword>
<dbReference type="OrthoDB" id="671595at2759"/>
<dbReference type="InterPro" id="IPR023796">
    <property type="entry name" value="Serpin_dom"/>
</dbReference>
<evidence type="ECO:0000256" key="5">
    <source>
        <dbReference type="ARBA" id="ARBA00023180"/>
    </source>
</evidence>
<evidence type="ECO:0000256" key="1">
    <source>
        <dbReference type="ARBA" id="ARBA00009500"/>
    </source>
</evidence>
<dbReference type="RefSeq" id="XP_006133751.1">
    <property type="nucleotide sequence ID" value="XM_006133689.3"/>
</dbReference>
<dbReference type="eggNOG" id="KOG2392">
    <property type="taxonomic scope" value="Eukaryota"/>
</dbReference>
<dbReference type="RefSeq" id="XP_006133750.1">
    <property type="nucleotide sequence ID" value="XM_006133688.3"/>
</dbReference>
<dbReference type="Pfam" id="PF00079">
    <property type="entry name" value="Serpin"/>
    <property type="match status" value="1"/>
</dbReference>
<sequence length="421" mass="48035">MSSTLSVCLLLAALYPVVHCNHFSYYPTCQDDQKDTNHTEEHALLNQACVKQGSSYADFTFRFYKQAVLEEADKNVFFSPMSIATAFAMLAMGAKSATLTQIFEGMGFNLTEIQEEEIHESFRHQLRMMNCPNNKIQMSMGNALFLAMGFQPLQKFLDDVKTFYEAEFFSTDFQNSTEAEEKINGYVNKKTHGKIPKLVGHLDPNTIMVLVNYMYFKAFWENPFDPFHTHKEDFLVDEKTSVKVNMMCRDTNYESHYDKQLSCWLVQIPYSGNAKAIFILPDKGKMKQVEAALSQETVCKWEKLLQKRSIDLYMPKFSISGFYDVKFLFEKMGITDVFSGHADLSGITATSNLRVSKAIHKAVLTVHENGTEAAAATAIVISKLFRPSFIIKYNMPFLVMIVEKRSLNILFMGKIVNPTIK</sequence>
<keyword evidence="10" id="KW-1185">Reference proteome</keyword>
<evidence type="ECO:0000256" key="3">
    <source>
        <dbReference type="ARBA" id="ARBA00022729"/>
    </source>
</evidence>
<evidence type="ECO:0000256" key="7">
    <source>
        <dbReference type="SAM" id="SignalP"/>
    </source>
</evidence>
<evidence type="ECO:0000313" key="9">
    <source>
        <dbReference type="Ensembl" id="ENSPSIP00000011776.1"/>
    </source>
</evidence>
<dbReference type="FunFam" id="2.30.39.10:FF:000003">
    <property type="entry name" value="alpha-1-antitrypsin isoform X1"/>
    <property type="match status" value="1"/>
</dbReference>
<dbReference type="Gene3D" id="2.30.39.10">
    <property type="entry name" value="Alpha-1-antitrypsin, domain 1"/>
    <property type="match status" value="1"/>
</dbReference>
<dbReference type="InterPro" id="IPR042185">
    <property type="entry name" value="Serpin_sf_2"/>
</dbReference>
<feature type="domain" description="Serpin" evidence="8">
    <location>
        <begin position="61"/>
        <end position="418"/>
    </location>
</feature>
<dbReference type="InterPro" id="IPR036186">
    <property type="entry name" value="Serpin_sf"/>
</dbReference>
<dbReference type="HOGENOM" id="CLU_023330_2_1_1"/>
<dbReference type="PANTHER" id="PTHR11461">
    <property type="entry name" value="SERINE PROTEASE INHIBITOR, SERPIN"/>
    <property type="match status" value="1"/>
</dbReference>
<keyword evidence="2" id="KW-0646">Protease inhibitor</keyword>
<protein>
    <submittedName>
        <fullName evidence="9">Alpha-1-antitrypsin-like</fullName>
    </submittedName>
</protein>
<dbReference type="AlphaFoldDB" id="K7FUR6"/>
<feature type="chain" id="PRO_5003904605" evidence="7">
    <location>
        <begin position="21"/>
        <end position="421"/>
    </location>
</feature>
<evidence type="ECO:0000259" key="8">
    <source>
        <dbReference type="SMART" id="SM00093"/>
    </source>
</evidence>
<reference evidence="9" key="3">
    <citation type="submission" date="2025-08" db="UniProtKB">
        <authorList>
            <consortium name="Ensembl"/>
        </authorList>
    </citation>
    <scope>IDENTIFICATION</scope>
</reference>
<dbReference type="Gene3D" id="3.30.497.10">
    <property type="entry name" value="Antithrombin, subunit I, domain 2"/>
    <property type="match status" value="1"/>
</dbReference>
<dbReference type="InterPro" id="IPR000215">
    <property type="entry name" value="Serpin_fam"/>
</dbReference>
<comment type="similarity">
    <text evidence="1 6">Belongs to the serpin family.</text>
</comment>
<name>K7FUR6_PELSI</name>
<keyword evidence="5" id="KW-0325">Glycoprotein</keyword>
<dbReference type="FunFam" id="3.30.497.10:FF:000001">
    <property type="entry name" value="Serine protease inhibitor"/>
    <property type="match status" value="1"/>
</dbReference>
<dbReference type="GeneTree" id="ENSGT00940000164389"/>
<dbReference type="Ensembl" id="ENSPSIT00000011833.1">
    <property type="protein sequence ID" value="ENSPSIP00000011776.1"/>
    <property type="gene ID" value="ENSPSIG00000010638.1"/>
</dbReference>
<dbReference type="PANTHER" id="PTHR11461:SF165">
    <property type="entry name" value="ALPHA-1-ANTITRYPSIN"/>
    <property type="match status" value="1"/>
</dbReference>
<proteinExistence type="inferred from homology"/>
<dbReference type="InterPro" id="IPR042178">
    <property type="entry name" value="Serpin_sf_1"/>
</dbReference>
<evidence type="ECO:0000256" key="2">
    <source>
        <dbReference type="ARBA" id="ARBA00022690"/>
    </source>
</evidence>
<keyword evidence="3 7" id="KW-0732">Signal</keyword>
<evidence type="ECO:0000256" key="6">
    <source>
        <dbReference type="RuleBase" id="RU000411"/>
    </source>
</evidence>
<dbReference type="SMART" id="SM00093">
    <property type="entry name" value="SERPIN"/>
    <property type="match status" value="1"/>
</dbReference>
<feature type="signal peptide" evidence="7">
    <location>
        <begin position="1"/>
        <end position="20"/>
    </location>
</feature>
<accession>K7FUR6</accession>
<reference evidence="9" key="4">
    <citation type="submission" date="2025-09" db="UniProtKB">
        <authorList>
            <consortium name="Ensembl"/>
        </authorList>
    </citation>
    <scope>IDENTIFICATION</scope>
</reference>
<dbReference type="SUPFAM" id="SSF56574">
    <property type="entry name" value="Serpins"/>
    <property type="match status" value="1"/>
</dbReference>
<reference evidence="10" key="1">
    <citation type="submission" date="2011-10" db="EMBL/GenBank/DDBJ databases">
        <authorList>
            <consortium name="Soft-shell Turtle Genome Consortium"/>
        </authorList>
    </citation>
    <scope>NUCLEOTIDE SEQUENCE [LARGE SCALE GENOMIC DNA]</scope>
    <source>
        <strain evidence="10">Daiwa-1</strain>
    </source>
</reference>
<organism evidence="9 10">
    <name type="scientific">Pelodiscus sinensis</name>
    <name type="common">Chinese softshell turtle</name>
    <name type="synonym">Trionyx sinensis</name>
    <dbReference type="NCBI Taxonomy" id="13735"/>
    <lineage>
        <taxon>Eukaryota</taxon>
        <taxon>Metazoa</taxon>
        <taxon>Chordata</taxon>
        <taxon>Craniata</taxon>
        <taxon>Vertebrata</taxon>
        <taxon>Euteleostomi</taxon>
        <taxon>Archelosauria</taxon>
        <taxon>Testudinata</taxon>
        <taxon>Testudines</taxon>
        <taxon>Cryptodira</taxon>
        <taxon>Trionychia</taxon>
        <taxon>Trionychidae</taxon>
        <taxon>Pelodiscus</taxon>
    </lineage>
</organism>
<dbReference type="OMA" id="HTYEDDF"/>
<dbReference type="EMBL" id="AGCU01156237">
    <property type="status" value="NOT_ANNOTATED_CDS"/>
    <property type="molecule type" value="Genomic_DNA"/>
</dbReference>
<dbReference type="GO" id="GO:0005615">
    <property type="term" value="C:extracellular space"/>
    <property type="evidence" value="ECO:0007669"/>
    <property type="project" value="InterPro"/>
</dbReference>
<dbReference type="GeneID" id="102457230"/>
<dbReference type="STRING" id="13735.ENSPSIP00000011776"/>
<reference evidence="10" key="2">
    <citation type="journal article" date="2013" name="Nat. Genet.">
        <title>The draft genomes of soft-shell turtle and green sea turtle yield insights into the development and evolution of the turtle-specific body plan.</title>
        <authorList>
            <person name="Wang Z."/>
            <person name="Pascual-Anaya J."/>
            <person name="Zadissa A."/>
            <person name="Li W."/>
            <person name="Niimura Y."/>
            <person name="Huang Z."/>
            <person name="Li C."/>
            <person name="White S."/>
            <person name="Xiong Z."/>
            <person name="Fang D."/>
            <person name="Wang B."/>
            <person name="Ming Y."/>
            <person name="Chen Y."/>
            <person name="Zheng Y."/>
            <person name="Kuraku S."/>
            <person name="Pignatelli M."/>
            <person name="Herrero J."/>
            <person name="Beal K."/>
            <person name="Nozawa M."/>
            <person name="Li Q."/>
            <person name="Wang J."/>
            <person name="Zhang H."/>
            <person name="Yu L."/>
            <person name="Shigenobu S."/>
            <person name="Wang J."/>
            <person name="Liu J."/>
            <person name="Flicek P."/>
            <person name="Searle S."/>
            <person name="Wang J."/>
            <person name="Kuratani S."/>
            <person name="Yin Y."/>
            <person name="Aken B."/>
            <person name="Zhang G."/>
            <person name="Irie N."/>
        </authorList>
    </citation>
    <scope>NUCLEOTIDE SEQUENCE [LARGE SCALE GENOMIC DNA]</scope>
    <source>
        <strain evidence="10">Daiwa-1</strain>
    </source>
</reference>
<dbReference type="KEGG" id="pss:102457230"/>